<organism evidence="5 6">
    <name type="scientific">Barnesiella intestinihominis YIT 11860</name>
    <dbReference type="NCBI Taxonomy" id="742726"/>
    <lineage>
        <taxon>Bacteria</taxon>
        <taxon>Pseudomonadati</taxon>
        <taxon>Bacteroidota</taxon>
        <taxon>Bacteroidia</taxon>
        <taxon>Bacteroidales</taxon>
        <taxon>Barnesiellaceae</taxon>
        <taxon>Barnesiella</taxon>
    </lineage>
</organism>
<evidence type="ECO:0000259" key="3">
    <source>
        <dbReference type="Pfam" id="PF13205"/>
    </source>
</evidence>
<dbReference type="InterPro" id="IPR008969">
    <property type="entry name" value="CarboxyPept-like_regulatory"/>
</dbReference>
<evidence type="ECO:0000259" key="2">
    <source>
        <dbReference type="Pfam" id="PF01520"/>
    </source>
</evidence>
<dbReference type="SUPFAM" id="SSF53187">
    <property type="entry name" value="Zn-dependent exopeptidases"/>
    <property type="match status" value="1"/>
</dbReference>
<evidence type="ECO:0000313" key="5">
    <source>
        <dbReference type="EMBL" id="EJZ65120.1"/>
    </source>
</evidence>
<dbReference type="Proteomes" id="UP000006044">
    <property type="component" value="Unassembled WGS sequence"/>
</dbReference>
<keyword evidence="6" id="KW-1185">Reference proteome</keyword>
<protein>
    <submittedName>
        <fullName evidence="5">Por secretion system C-terminal sorting domain-containing protein</fullName>
    </submittedName>
</protein>
<dbReference type="GeneID" id="77848161"/>
<dbReference type="InterPro" id="IPR032812">
    <property type="entry name" value="SbsA_Ig"/>
</dbReference>
<proteinExistence type="predicted"/>
<keyword evidence="1" id="KW-0732">Signal</keyword>
<dbReference type="STRING" id="742726.HMPREF9448_00850"/>
<sequence>MKKYYIILIAFLGCLGLQAKDMTGLKIYINPGHGGYDSDDRNVAVYPYAQGDTLGFWESSSNLHKGLMLRELLQEQGATVAMSRVLNRTEDDRGLETIGREASEWEADLFFSIHSNATGTSRRDNFPMMLFRGYTENPVKPEDKVAAKILFKHLIENQVTYWTQTEEYVVGDFDFYPDWNNAGLGVLRKLTVTGFLSEGSYHDYVPETYRLLNMDYKWMEAWHFTKAVMEYFDTEGFTTGNIAGVIYDSRMTRTESYVQHGRDKQVPLCGATVTLLPNNITYTTDNLYNGVYMFKNLAPGNYQLKIAAEDHYDRTIYVTVTANTISYTNVAMDRVRNTAPEVTSYSPVMENETDSINCTTPIVLNFNWDMDTESVQKAFSIDPPVEGNITFEDSQYRMVFTPTRPYEVATLYTVKLDKSAKHPGNMSMTEDFSFTFLTQGRNQLKLLAASPSEGAVLHYPKPTIEVRFDNVLDPVNIRDLIKLQDSEGNDVSINLRSAKYNQLGDSYGNYYFTTAADLKQGQNYKLKIDASLHDVENIAIVDPIEINFTAGDVSRSETAVEEFETPDMITFDATQSIGTTTAKAIRSTAQKLFGSASYNFTYTFNADEARAVFTTADTFGSSTVVDNTQTIGMHIYGDLSCDEIWLQLSSGNDTQEILLTNVDFRGWQFRETRLDQLNPGKDYRISGIKITRTKPFFSESGSFFLDNMLVYTSSDIHFIATSKAVNVYPNPASDILKIQSDTSVQRWTLYSLSGSCIATGSETTIDTSNIPAGTYLLKIQTEGKEFCYPVLIVH</sequence>
<dbReference type="Gene3D" id="2.60.40.3710">
    <property type="match status" value="1"/>
</dbReference>
<reference evidence="5 6" key="1">
    <citation type="submission" date="2012-08" db="EMBL/GenBank/DDBJ databases">
        <title>The Genome Sequence of Barnesiella intestinihominis YIT 11860.</title>
        <authorList>
            <consortium name="The Broad Institute Genome Sequencing Platform"/>
            <person name="Earl A."/>
            <person name="Ward D."/>
            <person name="Feldgarden M."/>
            <person name="Gevers D."/>
            <person name="Morotomi M."/>
            <person name="Walker B."/>
            <person name="Young S.K."/>
            <person name="Zeng Q."/>
            <person name="Gargeya S."/>
            <person name="Fitzgerald M."/>
            <person name="Haas B."/>
            <person name="Abouelleil A."/>
            <person name="Alvarado L."/>
            <person name="Arachchi H.M."/>
            <person name="Berlin A.M."/>
            <person name="Chapman S.B."/>
            <person name="Goldberg J."/>
            <person name="Griggs A."/>
            <person name="Gujja S."/>
            <person name="Hansen M."/>
            <person name="Howarth C."/>
            <person name="Imamovic A."/>
            <person name="Larimer J."/>
            <person name="McCowen C."/>
            <person name="Montmayeur A."/>
            <person name="Murphy C."/>
            <person name="Neiman D."/>
            <person name="Pearson M."/>
            <person name="Priest M."/>
            <person name="Roberts A."/>
            <person name="Saif S."/>
            <person name="Shea T."/>
            <person name="Sisk P."/>
            <person name="Sykes S."/>
            <person name="Wortman J."/>
            <person name="Nusbaum C."/>
            <person name="Birren B."/>
        </authorList>
    </citation>
    <scope>NUCLEOTIDE SEQUENCE [LARGE SCALE GENOMIC DNA]</scope>
    <source>
        <strain evidence="5 6">YIT 11860</strain>
    </source>
</reference>
<accession>K0XMS8</accession>
<dbReference type="GO" id="GO:0008745">
    <property type="term" value="F:N-acetylmuramoyl-L-alanine amidase activity"/>
    <property type="evidence" value="ECO:0007669"/>
    <property type="project" value="InterPro"/>
</dbReference>
<dbReference type="Gene3D" id="2.60.120.430">
    <property type="entry name" value="Galactose-binding lectin"/>
    <property type="match status" value="1"/>
</dbReference>
<dbReference type="Pfam" id="PF18962">
    <property type="entry name" value="Por_Secre_tail"/>
    <property type="match status" value="1"/>
</dbReference>
<dbReference type="PATRIC" id="fig|742726.3.peg.912"/>
<dbReference type="Pfam" id="PF13205">
    <property type="entry name" value="Big_5"/>
    <property type="match status" value="2"/>
</dbReference>
<dbReference type="SUPFAM" id="SSF49464">
    <property type="entry name" value="Carboxypeptidase regulatory domain-like"/>
    <property type="match status" value="1"/>
</dbReference>
<feature type="domain" description="MurNAc-LAA" evidence="2">
    <location>
        <begin position="27"/>
        <end position="203"/>
    </location>
</feature>
<comment type="caution">
    <text evidence="5">The sequence shown here is derived from an EMBL/GenBank/DDBJ whole genome shotgun (WGS) entry which is preliminary data.</text>
</comment>
<feature type="domain" description="SbsA Ig-like" evidence="3">
    <location>
        <begin position="443"/>
        <end position="549"/>
    </location>
</feature>
<name>K0XMS8_9BACT</name>
<dbReference type="InterPro" id="IPR026444">
    <property type="entry name" value="Secre_tail"/>
</dbReference>
<dbReference type="RefSeq" id="WP_008861344.1">
    <property type="nucleotide sequence ID" value="NZ_JH815203.1"/>
</dbReference>
<dbReference type="NCBIfam" id="TIGR04183">
    <property type="entry name" value="Por_Secre_tail"/>
    <property type="match status" value="1"/>
</dbReference>
<dbReference type="InterPro" id="IPR002508">
    <property type="entry name" value="MurNAc-LAA_cat"/>
</dbReference>
<evidence type="ECO:0000256" key="1">
    <source>
        <dbReference type="ARBA" id="ARBA00022729"/>
    </source>
</evidence>
<dbReference type="Gene3D" id="3.40.630.40">
    <property type="entry name" value="Zn-dependent exopeptidases"/>
    <property type="match status" value="1"/>
</dbReference>
<feature type="domain" description="Secretion system C-terminal sorting" evidence="4">
    <location>
        <begin position="727"/>
        <end position="785"/>
    </location>
</feature>
<gene>
    <name evidence="5" type="ORF">HMPREF9448_00850</name>
</gene>
<dbReference type="AlphaFoldDB" id="K0XMS8"/>
<dbReference type="GO" id="GO:0009253">
    <property type="term" value="P:peptidoglycan catabolic process"/>
    <property type="evidence" value="ECO:0007669"/>
    <property type="project" value="InterPro"/>
</dbReference>
<dbReference type="EMBL" id="ADLE01000007">
    <property type="protein sequence ID" value="EJZ65120.1"/>
    <property type="molecule type" value="Genomic_DNA"/>
</dbReference>
<dbReference type="Gene3D" id="2.60.40.1120">
    <property type="entry name" value="Carboxypeptidase-like, regulatory domain"/>
    <property type="match status" value="1"/>
</dbReference>
<dbReference type="HOGENOM" id="CLU_319763_0_0_10"/>
<evidence type="ECO:0000313" key="6">
    <source>
        <dbReference type="Proteomes" id="UP000006044"/>
    </source>
</evidence>
<evidence type="ECO:0000259" key="4">
    <source>
        <dbReference type="Pfam" id="PF18962"/>
    </source>
</evidence>
<dbReference type="eggNOG" id="COG0860">
    <property type="taxonomic scope" value="Bacteria"/>
</dbReference>
<feature type="domain" description="SbsA Ig-like" evidence="3">
    <location>
        <begin position="337"/>
        <end position="435"/>
    </location>
</feature>
<dbReference type="OrthoDB" id="603275at2"/>
<dbReference type="Pfam" id="PF01520">
    <property type="entry name" value="Amidase_3"/>
    <property type="match status" value="1"/>
</dbReference>